<evidence type="ECO:0000313" key="2">
    <source>
        <dbReference type="Proteomes" id="UP000476332"/>
    </source>
</evidence>
<dbReference type="Pfam" id="PF13279">
    <property type="entry name" value="4HBT_2"/>
    <property type="match status" value="1"/>
</dbReference>
<dbReference type="CDD" id="cd00586">
    <property type="entry name" value="4HBT"/>
    <property type="match status" value="1"/>
</dbReference>
<proteinExistence type="predicted"/>
<sequence>MTESLPAPFRSDLMALEPAWIDYNGHLNLAYYHVLFDRGIDGLFDAVGLGEAYRAARGMTTYSVETHVCYLREVPPGSLVRVTAQIVGLDAKRLHIFQEMLHEDGWRAATLEGLSLSIDQRGDKPKAAAFPGDVYERIKAMAAEHAQLPRPDRMGRSIAMARD</sequence>
<evidence type="ECO:0000313" key="1">
    <source>
        <dbReference type="EMBL" id="NDV85503.1"/>
    </source>
</evidence>
<keyword evidence="2" id="KW-1185">Reference proteome</keyword>
<reference evidence="1 2" key="1">
    <citation type="submission" date="2020-01" db="EMBL/GenBank/DDBJ databases">
        <title>Genomes of bacteria type strains.</title>
        <authorList>
            <person name="Chen J."/>
            <person name="Zhu S."/>
            <person name="Chen J."/>
        </authorList>
    </citation>
    <scope>NUCLEOTIDE SEQUENCE [LARGE SCALE GENOMIC DNA]</scope>
    <source>
        <strain evidence="1 2">KCTC 52919</strain>
    </source>
</reference>
<gene>
    <name evidence="1" type="ORF">GTW51_02200</name>
</gene>
<dbReference type="RefSeq" id="WP_163042224.1">
    <property type="nucleotide sequence ID" value="NZ_JAAAMJ010000001.1"/>
</dbReference>
<dbReference type="EMBL" id="JAAAMJ010000001">
    <property type="protein sequence ID" value="NDV85503.1"/>
    <property type="molecule type" value="Genomic_DNA"/>
</dbReference>
<organism evidence="1 2">
    <name type="scientific">Aurantimonas aggregata</name>
    <dbReference type="NCBI Taxonomy" id="2047720"/>
    <lineage>
        <taxon>Bacteria</taxon>
        <taxon>Pseudomonadati</taxon>
        <taxon>Pseudomonadota</taxon>
        <taxon>Alphaproteobacteria</taxon>
        <taxon>Hyphomicrobiales</taxon>
        <taxon>Aurantimonadaceae</taxon>
        <taxon>Aurantimonas</taxon>
    </lineage>
</organism>
<accession>A0A6L9MCG8</accession>
<name>A0A6L9MCG8_9HYPH</name>
<comment type="caution">
    <text evidence="1">The sequence shown here is derived from an EMBL/GenBank/DDBJ whole genome shotgun (WGS) entry which is preliminary data.</text>
</comment>
<dbReference type="SUPFAM" id="SSF54637">
    <property type="entry name" value="Thioesterase/thiol ester dehydrase-isomerase"/>
    <property type="match status" value="1"/>
</dbReference>
<dbReference type="InterPro" id="IPR029069">
    <property type="entry name" value="HotDog_dom_sf"/>
</dbReference>
<dbReference type="Gene3D" id="3.10.129.10">
    <property type="entry name" value="Hotdog Thioesterase"/>
    <property type="match status" value="1"/>
</dbReference>
<dbReference type="Proteomes" id="UP000476332">
    <property type="component" value="Unassembled WGS sequence"/>
</dbReference>
<dbReference type="AlphaFoldDB" id="A0A6L9MCG8"/>
<protein>
    <submittedName>
        <fullName evidence="1">Thioesterase</fullName>
    </submittedName>
</protein>